<comment type="caution">
    <text evidence="2">The sequence shown here is derived from an EMBL/GenBank/DDBJ whole genome shotgun (WGS) entry which is preliminary data.</text>
</comment>
<dbReference type="InterPro" id="IPR028992">
    <property type="entry name" value="Hedgehog/Intein_dom"/>
</dbReference>
<proteinExistence type="predicted"/>
<name>A0ABQ1QHK4_9RHOB</name>
<sequence length="208" mass="21771">MFGLPKAPHGDYHLSGFTVGTRIATDQGWRPVEALAAGDRVLTFDHGAQTIAAMTRGKHLAASDSLPAFAAPVDVPAGAIGNDEPMVLMPEQPVLVESDAAEAMRGDPFALLPAKALVGFRGIERFRALRPVEVITLHCENDELVFVDGGALMLAPSTAPGIAPIDQLDSGGRPAPYVTLRGREAEALVAALAKDDSRRPKATAFAAA</sequence>
<gene>
    <name evidence="2" type="ORF">GCM10011358_09600</name>
</gene>
<dbReference type="Proteomes" id="UP000617355">
    <property type="component" value="Unassembled WGS sequence"/>
</dbReference>
<evidence type="ECO:0000259" key="1">
    <source>
        <dbReference type="Pfam" id="PF13403"/>
    </source>
</evidence>
<feature type="domain" description="Hedgehog/Intein (Hint)" evidence="1">
    <location>
        <begin position="16"/>
        <end position="149"/>
    </location>
</feature>
<dbReference type="Pfam" id="PF13403">
    <property type="entry name" value="Hint_2"/>
    <property type="match status" value="1"/>
</dbReference>
<accession>A0ABQ1QHK4</accession>
<reference evidence="3" key="1">
    <citation type="journal article" date="2019" name="Int. J. Syst. Evol. Microbiol.">
        <title>The Global Catalogue of Microorganisms (GCM) 10K type strain sequencing project: providing services to taxonomists for standard genome sequencing and annotation.</title>
        <authorList>
            <consortium name="The Broad Institute Genomics Platform"/>
            <consortium name="The Broad Institute Genome Sequencing Center for Infectious Disease"/>
            <person name="Wu L."/>
            <person name="Ma J."/>
        </authorList>
    </citation>
    <scope>NUCLEOTIDE SEQUENCE [LARGE SCALE GENOMIC DNA]</scope>
    <source>
        <strain evidence="3">CGMCC 1.12922</strain>
    </source>
</reference>
<evidence type="ECO:0000313" key="3">
    <source>
        <dbReference type="Proteomes" id="UP000617355"/>
    </source>
</evidence>
<evidence type="ECO:0000313" key="2">
    <source>
        <dbReference type="EMBL" id="GGD27405.1"/>
    </source>
</evidence>
<organism evidence="2 3">
    <name type="scientific">Sinisalibacter lacisalsi</name>
    <dbReference type="NCBI Taxonomy" id="1526570"/>
    <lineage>
        <taxon>Bacteria</taxon>
        <taxon>Pseudomonadati</taxon>
        <taxon>Pseudomonadota</taxon>
        <taxon>Alphaproteobacteria</taxon>
        <taxon>Rhodobacterales</taxon>
        <taxon>Roseobacteraceae</taxon>
        <taxon>Sinisalibacter</taxon>
    </lineage>
</organism>
<keyword evidence="3" id="KW-1185">Reference proteome</keyword>
<dbReference type="InterPro" id="IPR036844">
    <property type="entry name" value="Hint_dom_sf"/>
</dbReference>
<dbReference type="SUPFAM" id="SSF51294">
    <property type="entry name" value="Hedgehog/intein (Hint) domain"/>
    <property type="match status" value="1"/>
</dbReference>
<dbReference type="EMBL" id="BMGI01000001">
    <property type="protein sequence ID" value="GGD27405.1"/>
    <property type="molecule type" value="Genomic_DNA"/>
</dbReference>
<protein>
    <recommendedName>
        <fullName evidence="1">Hedgehog/Intein (Hint) domain-containing protein</fullName>
    </recommendedName>
</protein>